<dbReference type="Proteomes" id="UP000053097">
    <property type="component" value="Unassembled WGS sequence"/>
</dbReference>
<gene>
    <name evidence="2" type="ORF">DMN91_001268</name>
    <name evidence="1" type="ORF">X777_03497</name>
</gene>
<reference evidence="1 3" key="1">
    <citation type="journal article" date="2014" name="Curr. Biol.">
        <title>The genome of the clonal raider ant Cerapachys biroi.</title>
        <authorList>
            <person name="Oxley P.R."/>
            <person name="Ji L."/>
            <person name="Fetter-Pruneda I."/>
            <person name="McKenzie S.K."/>
            <person name="Li C."/>
            <person name="Hu H."/>
            <person name="Zhang G."/>
            <person name="Kronauer D.J."/>
        </authorList>
    </citation>
    <scope>NUCLEOTIDE SEQUENCE [LARGE SCALE GENOMIC DNA]</scope>
</reference>
<reference evidence="2" key="2">
    <citation type="journal article" date="2018" name="Genome Res.">
        <title>The genomic architecture and molecular evolution of ant odorant receptors.</title>
        <authorList>
            <person name="McKenzie S.K."/>
            <person name="Kronauer D.J.C."/>
        </authorList>
    </citation>
    <scope>NUCLEOTIDE SEQUENCE [LARGE SCALE GENOMIC DNA]</scope>
    <source>
        <strain evidence="2">Clonal line C1</strain>
    </source>
</reference>
<dbReference type="GO" id="GO:0005737">
    <property type="term" value="C:cytoplasm"/>
    <property type="evidence" value="ECO:0007669"/>
    <property type="project" value="TreeGrafter"/>
</dbReference>
<dbReference type="Proteomes" id="UP000279307">
    <property type="component" value="Chromosome 1"/>
</dbReference>
<evidence type="ECO:0000313" key="2">
    <source>
        <dbReference type="EMBL" id="RLU27464.1"/>
    </source>
</evidence>
<dbReference type="PANTHER" id="PTHR10315:SF117">
    <property type="entry name" value="RING-TYPE E3 UBIQUITIN TRANSFERASE"/>
    <property type="match status" value="1"/>
</dbReference>
<protein>
    <recommendedName>
        <fullName evidence="4">RING-type domain-containing protein</fullName>
    </recommendedName>
</protein>
<dbReference type="InterPro" id="IPR052088">
    <property type="entry name" value="E3_ubiquitin-ligase_SINA"/>
</dbReference>
<dbReference type="EMBL" id="KK107168">
    <property type="protein sequence ID" value="EZA56165.1"/>
    <property type="molecule type" value="Genomic_DNA"/>
</dbReference>
<accession>A0A026WJJ4</accession>
<proteinExistence type="predicted"/>
<dbReference type="OMA" id="PICLMEM"/>
<dbReference type="EMBL" id="QOIP01000001">
    <property type="protein sequence ID" value="RLU27464.1"/>
    <property type="molecule type" value="Genomic_DNA"/>
</dbReference>
<dbReference type="SUPFAM" id="SSF49599">
    <property type="entry name" value="TRAF domain-like"/>
    <property type="match status" value="1"/>
</dbReference>
<sequence length="336" mass="39292">MDALYPNLYDRFKTEGLCPVCLMEMELMPRYSCVNGHTMCHRCKPYYFGCPTCLAPLNVETMPPHVDVAPSSAHPLPYPRHHIGDHTPSAPSMNDFLDHERAWDEPSRTSSGDQRLESCSYTHLGCWIKVPEHLRTLHESRCQFRPHLEEEHMPTDLRHGHDDLVECSFTAAGCRVRTVPWRRGIHEKYCMYKNNFQAVDDLSENLASTTFADNDYGSDPDELVQCRFRRYGCMVSMPRRRKYTHEQKCNYKSNQRDVDDGFFPYPAEPELDPEEQLECRWSEYGCRIKPKRCRKPIHEDKCNYRMEECAYKDYGCNAIFTPARKYAHESTCSFAN</sequence>
<dbReference type="Gene3D" id="3.30.40.10">
    <property type="entry name" value="Zinc/RING finger domain, C3HC4 (zinc finger)"/>
    <property type="match status" value="1"/>
</dbReference>
<keyword evidence="3" id="KW-1185">Reference proteome</keyword>
<evidence type="ECO:0000313" key="1">
    <source>
        <dbReference type="EMBL" id="EZA56165.1"/>
    </source>
</evidence>
<dbReference type="InterPro" id="IPR013083">
    <property type="entry name" value="Znf_RING/FYVE/PHD"/>
</dbReference>
<organism evidence="1 3">
    <name type="scientific">Ooceraea biroi</name>
    <name type="common">Clonal raider ant</name>
    <name type="synonym">Cerapachys biroi</name>
    <dbReference type="NCBI Taxonomy" id="2015173"/>
    <lineage>
        <taxon>Eukaryota</taxon>
        <taxon>Metazoa</taxon>
        <taxon>Ecdysozoa</taxon>
        <taxon>Arthropoda</taxon>
        <taxon>Hexapoda</taxon>
        <taxon>Insecta</taxon>
        <taxon>Pterygota</taxon>
        <taxon>Neoptera</taxon>
        <taxon>Endopterygota</taxon>
        <taxon>Hymenoptera</taxon>
        <taxon>Apocrita</taxon>
        <taxon>Aculeata</taxon>
        <taxon>Formicoidea</taxon>
        <taxon>Formicidae</taxon>
        <taxon>Dorylinae</taxon>
        <taxon>Ooceraea</taxon>
    </lineage>
</organism>
<evidence type="ECO:0000313" key="3">
    <source>
        <dbReference type="Proteomes" id="UP000053097"/>
    </source>
</evidence>
<reference evidence="2" key="3">
    <citation type="submission" date="2018-07" db="EMBL/GenBank/DDBJ databases">
        <authorList>
            <person name="Mckenzie S.K."/>
            <person name="Kronauer D.J.C."/>
        </authorList>
    </citation>
    <scope>NUCLEOTIDE SEQUENCE</scope>
    <source>
        <strain evidence="2">Clonal line C1</strain>
    </source>
</reference>
<evidence type="ECO:0008006" key="4">
    <source>
        <dbReference type="Google" id="ProtNLM"/>
    </source>
</evidence>
<dbReference type="PANTHER" id="PTHR10315">
    <property type="entry name" value="E3 UBIQUITIN PROTEIN LIGASE SIAH"/>
    <property type="match status" value="1"/>
</dbReference>
<dbReference type="GO" id="GO:0061630">
    <property type="term" value="F:ubiquitin protein ligase activity"/>
    <property type="evidence" value="ECO:0007669"/>
    <property type="project" value="TreeGrafter"/>
</dbReference>
<name>A0A026WJJ4_OOCBI</name>
<dbReference type="AlphaFoldDB" id="A0A026WJJ4"/>